<name>A0A2V2ZZ00_9BACI</name>
<evidence type="ECO:0000313" key="4">
    <source>
        <dbReference type="Proteomes" id="UP000318667"/>
    </source>
</evidence>
<dbReference type="EMBL" id="VLKI01000023">
    <property type="protein sequence ID" value="TWH79518.1"/>
    <property type="molecule type" value="Genomic_DNA"/>
</dbReference>
<organism evidence="1 3">
    <name type="scientific">Cytobacillus oceanisediminis</name>
    <dbReference type="NCBI Taxonomy" id="665099"/>
    <lineage>
        <taxon>Bacteria</taxon>
        <taxon>Bacillati</taxon>
        <taxon>Bacillota</taxon>
        <taxon>Bacilli</taxon>
        <taxon>Bacillales</taxon>
        <taxon>Bacillaceae</taxon>
        <taxon>Cytobacillus</taxon>
    </lineage>
</organism>
<reference evidence="2" key="3">
    <citation type="submission" date="2019-07" db="EMBL/GenBank/DDBJ databases">
        <authorList>
            <person name="Whitman W."/>
            <person name="Huntemann M."/>
            <person name="Clum A."/>
            <person name="Pillay M."/>
            <person name="Palaniappan K."/>
            <person name="Varghese N."/>
            <person name="Mikhailova N."/>
            <person name="Stamatis D."/>
            <person name="Reddy T."/>
            <person name="Daum C."/>
            <person name="Shapiro N."/>
            <person name="Ivanova N."/>
            <person name="Kyrpides N."/>
            <person name="Woyke T."/>
        </authorList>
    </citation>
    <scope>NUCLEOTIDE SEQUENCE</scope>
    <source>
        <strain evidence="2">CGMCC 1.10115</strain>
    </source>
</reference>
<dbReference type="Pfam" id="PF14168">
    <property type="entry name" value="YjzC"/>
    <property type="match status" value="1"/>
</dbReference>
<gene>
    <name evidence="1" type="ORF">DFO73_10710</name>
    <name evidence="2" type="ORF">IQ19_04933</name>
</gene>
<dbReference type="OrthoDB" id="5244304at2"/>
<protein>
    <submittedName>
        <fullName evidence="1">YjzC-like protein</fullName>
    </submittedName>
</protein>
<dbReference type="GeneID" id="65406004"/>
<dbReference type="InterPro" id="IPR025549">
    <property type="entry name" value="YjzC"/>
</dbReference>
<dbReference type="Proteomes" id="UP000318667">
    <property type="component" value="Unassembled WGS sequence"/>
</dbReference>
<reference evidence="1 3" key="2">
    <citation type="submission" date="2018-05" db="EMBL/GenBank/DDBJ databases">
        <title>Freshwater and sediment microbial communities from various areas in North America, analyzing microbe dynamics in response to fracking.</title>
        <authorList>
            <person name="Lamendella R."/>
        </authorList>
    </citation>
    <scope>NUCLEOTIDE SEQUENCE [LARGE SCALE GENOMIC DNA]</scope>
    <source>
        <strain evidence="1 3">15_TX</strain>
    </source>
</reference>
<keyword evidence="4" id="KW-1185">Reference proteome</keyword>
<dbReference type="EMBL" id="QGTW01000007">
    <property type="protein sequence ID" value="PWW27700.1"/>
    <property type="molecule type" value="Genomic_DNA"/>
</dbReference>
<reference evidence="2 4" key="1">
    <citation type="journal article" date="2015" name="Stand. Genomic Sci.">
        <title>Genomic Encyclopedia of Bacterial and Archaeal Type Strains, Phase III: the genomes of soil and plant-associated and newly described type strains.</title>
        <authorList>
            <person name="Whitman W.B."/>
            <person name="Woyke T."/>
            <person name="Klenk H.P."/>
            <person name="Zhou Y."/>
            <person name="Lilburn T.G."/>
            <person name="Beck B.J."/>
            <person name="De Vos P."/>
            <person name="Vandamme P."/>
            <person name="Eisen J.A."/>
            <person name="Garrity G."/>
            <person name="Hugenholtz P."/>
            <person name="Kyrpides N.C."/>
        </authorList>
    </citation>
    <scope>NUCLEOTIDE SEQUENCE [LARGE SCALE GENOMIC DNA]</scope>
    <source>
        <strain evidence="2 4">CGMCC 1.10115</strain>
    </source>
</reference>
<accession>A0A2V2ZZ00</accession>
<dbReference type="AlphaFoldDB" id="A0A2V2ZZ00"/>
<comment type="caution">
    <text evidence="1">The sequence shown here is derived from an EMBL/GenBank/DDBJ whole genome shotgun (WGS) entry which is preliminary data.</text>
</comment>
<sequence>MGQNRQFKPGQKAPNNGIYIEIGETGSNVNNPQMLKLRAGDQFPEASNHNRVWTYKRKP</sequence>
<dbReference type="RefSeq" id="WP_110065343.1">
    <property type="nucleotide sequence ID" value="NZ_CBCSDC010000031.1"/>
</dbReference>
<proteinExistence type="predicted"/>
<evidence type="ECO:0000313" key="2">
    <source>
        <dbReference type="EMBL" id="TWH79518.1"/>
    </source>
</evidence>
<dbReference type="Proteomes" id="UP000247150">
    <property type="component" value="Unassembled WGS sequence"/>
</dbReference>
<evidence type="ECO:0000313" key="1">
    <source>
        <dbReference type="EMBL" id="PWW27700.1"/>
    </source>
</evidence>
<evidence type="ECO:0000313" key="3">
    <source>
        <dbReference type="Proteomes" id="UP000247150"/>
    </source>
</evidence>